<evidence type="ECO:0000259" key="3">
    <source>
        <dbReference type="Pfam" id="PF13439"/>
    </source>
</evidence>
<feature type="domain" description="Glycosyltransferase subfamily 4-like N-terminal" evidence="3">
    <location>
        <begin position="106"/>
        <end position="216"/>
    </location>
</feature>
<dbReference type="InterPro" id="IPR001296">
    <property type="entry name" value="Glyco_trans_1"/>
</dbReference>
<sequence length="418" mass="46205">MVFARSGISDPSKRSESTLAGQEKARRSLDSERRSVQYSKSNSPTNEEMKPKIVHLLEGRSAVEAEPLVQLLMRQLAHKYQFASIRIGTLSSPLEARPPSELSVQLVERRPGLDWRCSRRLAFLLQREKVDLVHAHQSAALFFGLFARLQCVQVKMLCTEHVRPHPDYPSPRRAAMNRVLLESRDRVVAASLSVRQALILNEGLLPEQVGVIYNGVPKPAYQNRADVQATRTKLGIGSNGFLILQAAPFDLWQNHSLAIQAMEQVVREIPEVRLVLVGEGPELGTIRTMVSRSNLEPYVTFLGAQPEGDSLLRAADLVLSTSIGKAVTSRLIQALAVGCPVVATRDGAVAEIVEDRVSGFLVGPGDYGALAEMIVRLGSSSALREQFGLQGRRRALRMFSEQETSDCYAKIYQAMLSR</sequence>
<dbReference type="EMBL" id="CP003364">
    <property type="protein sequence ID" value="AGA26773.1"/>
    <property type="molecule type" value="Genomic_DNA"/>
</dbReference>
<evidence type="ECO:0000256" key="1">
    <source>
        <dbReference type="SAM" id="MobiDB-lite"/>
    </source>
</evidence>
<dbReference type="InterPro" id="IPR028098">
    <property type="entry name" value="Glyco_trans_4-like_N"/>
</dbReference>
<dbReference type="SUPFAM" id="SSF53756">
    <property type="entry name" value="UDP-Glycosyltransferase/glycogen phosphorylase"/>
    <property type="match status" value="1"/>
</dbReference>
<feature type="compositionally biased region" description="Basic and acidic residues" evidence="1">
    <location>
        <begin position="23"/>
        <end position="35"/>
    </location>
</feature>
<dbReference type="HOGENOM" id="CLU_009583_0_3_0"/>
<dbReference type="Pfam" id="PF13439">
    <property type="entry name" value="Glyco_transf_4"/>
    <property type="match status" value="1"/>
</dbReference>
<dbReference type="STRING" id="886293.Sinac_2464"/>
<dbReference type="PANTHER" id="PTHR12526">
    <property type="entry name" value="GLYCOSYLTRANSFERASE"/>
    <property type="match status" value="1"/>
</dbReference>
<feature type="compositionally biased region" description="Polar residues" evidence="1">
    <location>
        <begin position="36"/>
        <end position="46"/>
    </location>
</feature>
<dbReference type="PANTHER" id="PTHR12526:SF630">
    <property type="entry name" value="GLYCOSYLTRANSFERASE"/>
    <property type="match status" value="1"/>
</dbReference>
<reference evidence="4 5" key="1">
    <citation type="submission" date="2012-02" db="EMBL/GenBank/DDBJ databases">
        <title>Complete sequence of chromosome of Singulisphaera acidiphila DSM 18658.</title>
        <authorList>
            <consortium name="US DOE Joint Genome Institute (JGI-PGF)"/>
            <person name="Lucas S."/>
            <person name="Copeland A."/>
            <person name="Lapidus A."/>
            <person name="Glavina del Rio T."/>
            <person name="Dalin E."/>
            <person name="Tice H."/>
            <person name="Bruce D."/>
            <person name="Goodwin L."/>
            <person name="Pitluck S."/>
            <person name="Peters L."/>
            <person name="Ovchinnikova G."/>
            <person name="Chertkov O."/>
            <person name="Kyrpides N."/>
            <person name="Mavromatis K."/>
            <person name="Ivanova N."/>
            <person name="Brettin T."/>
            <person name="Detter J.C."/>
            <person name="Han C."/>
            <person name="Larimer F."/>
            <person name="Land M."/>
            <person name="Hauser L."/>
            <person name="Markowitz V."/>
            <person name="Cheng J.-F."/>
            <person name="Hugenholtz P."/>
            <person name="Woyke T."/>
            <person name="Wu D."/>
            <person name="Tindall B."/>
            <person name="Pomrenke H."/>
            <person name="Brambilla E."/>
            <person name="Klenk H.-P."/>
            <person name="Eisen J.A."/>
        </authorList>
    </citation>
    <scope>NUCLEOTIDE SEQUENCE [LARGE SCALE GENOMIC DNA]</scope>
    <source>
        <strain evidence="5">ATCC BAA-1392 / DSM 18658 / VKM B-2454 / MOB10</strain>
    </source>
</reference>
<dbReference type="eggNOG" id="COG0438">
    <property type="taxonomic scope" value="Bacteria"/>
</dbReference>
<dbReference type="Proteomes" id="UP000010798">
    <property type="component" value="Chromosome"/>
</dbReference>
<keyword evidence="5" id="KW-1185">Reference proteome</keyword>
<dbReference type="AlphaFoldDB" id="L0DD60"/>
<name>L0DD60_SINAD</name>
<dbReference type="CDD" id="cd03801">
    <property type="entry name" value="GT4_PimA-like"/>
    <property type="match status" value="1"/>
</dbReference>
<keyword evidence="4" id="KW-0808">Transferase</keyword>
<protein>
    <submittedName>
        <fullName evidence="4">Glycosyltransferase</fullName>
    </submittedName>
</protein>
<evidence type="ECO:0000313" key="5">
    <source>
        <dbReference type="Proteomes" id="UP000010798"/>
    </source>
</evidence>
<proteinExistence type="predicted"/>
<evidence type="ECO:0000313" key="4">
    <source>
        <dbReference type="EMBL" id="AGA26773.1"/>
    </source>
</evidence>
<dbReference type="GO" id="GO:0016757">
    <property type="term" value="F:glycosyltransferase activity"/>
    <property type="evidence" value="ECO:0007669"/>
    <property type="project" value="InterPro"/>
</dbReference>
<dbReference type="Gene3D" id="3.40.50.2000">
    <property type="entry name" value="Glycogen Phosphorylase B"/>
    <property type="match status" value="2"/>
</dbReference>
<feature type="region of interest" description="Disordered" evidence="1">
    <location>
        <begin position="1"/>
        <end position="50"/>
    </location>
</feature>
<evidence type="ECO:0000259" key="2">
    <source>
        <dbReference type="Pfam" id="PF00534"/>
    </source>
</evidence>
<dbReference type="Pfam" id="PF00534">
    <property type="entry name" value="Glycos_transf_1"/>
    <property type="match status" value="1"/>
</dbReference>
<organism evidence="4 5">
    <name type="scientific">Singulisphaera acidiphila (strain ATCC BAA-1392 / DSM 18658 / VKM B-2454 / MOB10)</name>
    <dbReference type="NCBI Taxonomy" id="886293"/>
    <lineage>
        <taxon>Bacteria</taxon>
        <taxon>Pseudomonadati</taxon>
        <taxon>Planctomycetota</taxon>
        <taxon>Planctomycetia</taxon>
        <taxon>Isosphaerales</taxon>
        <taxon>Isosphaeraceae</taxon>
        <taxon>Singulisphaera</taxon>
    </lineage>
</organism>
<dbReference type="KEGG" id="saci:Sinac_2464"/>
<feature type="domain" description="Glycosyl transferase family 1" evidence="2">
    <location>
        <begin position="228"/>
        <end position="393"/>
    </location>
</feature>
<gene>
    <name evidence="4" type="ordered locus">Sinac_2464</name>
</gene>
<accession>L0DD60</accession>